<reference evidence="1 2" key="1">
    <citation type="submission" date="2020-04" db="EMBL/GenBank/DDBJ databases">
        <authorList>
            <person name="De Canck E."/>
        </authorList>
    </citation>
    <scope>NUCLEOTIDE SEQUENCE [LARGE SCALE GENOMIC DNA]</scope>
    <source>
        <strain evidence="1 2">LMG 28614</strain>
    </source>
</reference>
<proteinExistence type="predicted"/>
<evidence type="ECO:0000313" key="1">
    <source>
        <dbReference type="EMBL" id="CAB3799349.1"/>
    </source>
</evidence>
<dbReference type="EMBL" id="CADIKK010000026">
    <property type="protein sequence ID" value="CAB3799349.1"/>
    <property type="molecule type" value="Genomic_DNA"/>
</dbReference>
<gene>
    <name evidence="1" type="ORF">LMG28614_04946</name>
</gene>
<dbReference type="Proteomes" id="UP000494365">
    <property type="component" value="Unassembled WGS sequence"/>
</dbReference>
<sequence>MLRLCPRRFVWVLVLALWAVAVHAKEFVYHYVSLDAAVPSSFLFFDPIVINDSGRVYGNLYSCGNTNCDYLAITNAVYAAGTLTTLQPGITYAVNNEGTVGGSVLIDPINFIEQAALFHGDSVELIPRQPGESTSHVIALNDPGTALVASSNASGQLHFVLYSHGRATPLDFGPTVTNPDPRGMNNQGIIAGIENKPLNAPRGFRFDPRTREATLLTPLPTEPDAWGLGINDRGDVLGYSFVGGGRERVGVWDRDAQFNTYFVEGTPEFPTISNRLVFNGHNQIVISFVLAPDSEKLKYSYLVPKPGVRLNVADLVENLPSGANLSFIADINNHGDMIGSGNTGAFLLARVDASTAAAPASSLSSGNERHAIPPAAAAMLRRYMSRLHPLKPGAALP</sequence>
<dbReference type="RefSeq" id="WP_175152005.1">
    <property type="nucleotide sequence ID" value="NZ_CADIKK010000026.1"/>
</dbReference>
<organism evidence="1 2">
    <name type="scientific">Paraburkholderia ultramafica</name>
    <dbReference type="NCBI Taxonomy" id="1544867"/>
    <lineage>
        <taxon>Bacteria</taxon>
        <taxon>Pseudomonadati</taxon>
        <taxon>Pseudomonadota</taxon>
        <taxon>Betaproteobacteria</taxon>
        <taxon>Burkholderiales</taxon>
        <taxon>Burkholderiaceae</taxon>
        <taxon>Paraburkholderia</taxon>
    </lineage>
</organism>
<accession>A0A6S7BH28</accession>
<name>A0A6S7BH28_9BURK</name>
<keyword evidence="2" id="KW-1185">Reference proteome</keyword>
<dbReference type="AlphaFoldDB" id="A0A6S7BH28"/>
<evidence type="ECO:0008006" key="3">
    <source>
        <dbReference type="Google" id="ProtNLM"/>
    </source>
</evidence>
<protein>
    <recommendedName>
        <fullName evidence="3">Phytase-like domain-containing protein</fullName>
    </recommendedName>
</protein>
<evidence type="ECO:0000313" key="2">
    <source>
        <dbReference type="Proteomes" id="UP000494365"/>
    </source>
</evidence>